<keyword evidence="5" id="KW-1185">Reference proteome</keyword>
<dbReference type="Pfam" id="PF09409">
    <property type="entry name" value="PUB"/>
    <property type="match status" value="1"/>
</dbReference>
<evidence type="ECO:0000259" key="2">
    <source>
        <dbReference type="PROSITE" id="PS50030"/>
    </source>
</evidence>
<feature type="domain" description="UBA" evidence="2">
    <location>
        <begin position="1"/>
        <end position="29"/>
    </location>
</feature>
<name>A0A2G9I8X6_9LAMI</name>
<dbReference type="AlphaFoldDB" id="A0A2G9I8X6"/>
<dbReference type="PANTHER" id="PTHR46713">
    <property type="entry name" value="F13M7.16 PROTEIN"/>
    <property type="match status" value="1"/>
</dbReference>
<gene>
    <name evidence="4" type="ORF">CDL12_01057</name>
    <name evidence="3" type="ORF">CDL12_01058</name>
</gene>
<reference evidence="4" key="1">
    <citation type="submission" date="2017-07" db="EMBL/GenBank/DDBJ databases">
        <authorList>
            <person name="Sun Z.S."/>
            <person name="Albrecht U."/>
            <person name="Echele G."/>
            <person name="Lee C.C."/>
        </authorList>
    </citation>
    <scope>NUCLEOTIDE SEQUENCE</scope>
    <source>
        <strain evidence="4">UFG-1</strain>
        <tissue evidence="4">Leaf</tissue>
    </source>
</reference>
<organism evidence="4 5">
    <name type="scientific">Handroanthus impetiginosus</name>
    <dbReference type="NCBI Taxonomy" id="429701"/>
    <lineage>
        <taxon>Eukaryota</taxon>
        <taxon>Viridiplantae</taxon>
        <taxon>Streptophyta</taxon>
        <taxon>Embryophyta</taxon>
        <taxon>Tracheophyta</taxon>
        <taxon>Spermatophyta</taxon>
        <taxon>Magnoliopsida</taxon>
        <taxon>eudicotyledons</taxon>
        <taxon>Gunneridae</taxon>
        <taxon>Pentapetalae</taxon>
        <taxon>asterids</taxon>
        <taxon>lamiids</taxon>
        <taxon>Lamiales</taxon>
        <taxon>Bignoniaceae</taxon>
        <taxon>Crescentiina</taxon>
        <taxon>Tabebuia alliance</taxon>
        <taxon>Handroanthus</taxon>
    </lineage>
</organism>
<dbReference type="EMBL" id="NKXS01000135">
    <property type="protein sequence ID" value="PIN26179.1"/>
    <property type="molecule type" value="Genomic_DNA"/>
</dbReference>
<dbReference type="Proteomes" id="UP000231279">
    <property type="component" value="Unassembled WGS sequence"/>
</dbReference>
<dbReference type="Gene3D" id="1.10.8.10">
    <property type="entry name" value="DNA helicase RuvA subunit, C-terminal domain"/>
    <property type="match status" value="1"/>
</dbReference>
<dbReference type="InterPro" id="IPR009060">
    <property type="entry name" value="UBA-like_sf"/>
</dbReference>
<dbReference type="STRING" id="429701.A0A2G9I8X6"/>
<dbReference type="InterPro" id="IPR015940">
    <property type="entry name" value="UBA"/>
</dbReference>
<dbReference type="InterPro" id="IPR018997">
    <property type="entry name" value="PUB_domain"/>
</dbReference>
<reference evidence="5" key="2">
    <citation type="journal article" date="2018" name="Gigascience">
        <title>Genome assembly of the Pink Ipe (Handroanthus impetiginosus, Bignoniaceae), a highly valued, ecologically keystone Neotropical timber forest tree.</title>
        <authorList>
            <person name="Silva-Junior O.B."/>
            <person name="Grattapaglia D."/>
            <person name="Novaes E."/>
            <person name="Collevatti R.G."/>
        </authorList>
    </citation>
    <scope>NUCLEOTIDE SEQUENCE [LARGE SCALE GENOMIC DNA]</scope>
    <source>
        <strain evidence="5">cv. UFG-1</strain>
    </source>
</reference>
<dbReference type="SUPFAM" id="SSF143503">
    <property type="entry name" value="PUG domain-like"/>
    <property type="match status" value="1"/>
</dbReference>
<evidence type="ECO:0000313" key="5">
    <source>
        <dbReference type="Proteomes" id="UP000231279"/>
    </source>
</evidence>
<dbReference type="Gene3D" id="1.20.58.2190">
    <property type="match status" value="1"/>
</dbReference>
<reference evidence="4" key="3">
    <citation type="journal article" date="2018" name="Gigascience">
        <title>Genome assembly of the pink ipe (Handroanthus impetiginosus, Bignoniaceae), a highly-valued ecologically keystone neotropical timber forest tree.</title>
        <authorList>
            <person name="Silva-Junior O.B."/>
            <person name="Novaes E."/>
            <person name="Grattapaglia D."/>
            <person name="Collevatti R.G."/>
        </authorList>
    </citation>
    <scope>NUCLEOTIDE SEQUENCE [LARGE SCALE GENOMIC DNA]</scope>
    <source>
        <strain evidence="4">UFG-1</strain>
        <tissue evidence="4">Leaf</tissue>
    </source>
</reference>
<dbReference type="SUPFAM" id="SSF46934">
    <property type="entry name" value="UBA-like"/>
    <property type="match status" value="1"/>
</dbReference>
<sequence length="298" mass="33854">MGFSKALATKALSSGNSSIEDAVNWIVDNENDIAASETSMPEALIDIKIEGSDSSNSSEQVKLRAQELRNQARKKKAEEEKKLEREREKERIRGGKALSEAKRMAEESERRRFLAQRKAEKEEEKRAREKIRQKLQQDKLERQGIHGLPRNVPVPQKPDAPATAENLQPVDPAFVPVKPAAVRELMRECLRSLKLQNKDDNAKAVRAFQTLFIYVRNIVNNPDEEKFRKIRSNNPVFQDRVGRFEEGIEFLELCGFERVEGGDFLLLPKEKVDMGLLKVAGSELHNALTNPFFGLFSA</sequence>
<dbReference type="EMBL" id="NKXS01000134">
    <property type="protein sequence ID" value="PIN26204.1"/>
    <property type="molecule type" value="Genomic_DNA"/>
</dbReference>
<proteinExistence type="predicted"/>
<evidence type="ECO:0000256" key="1">
    <source>
        <dbReference type="SAM" id="MobiDB-lite"/>
    </source>
</evidence>
<dbReference type="PANTHER" id="PTHR46713:SF4">
    <property type="entry name" value="UBIQUITIN-ASSOCIATED (UBA)_TS-N DOMAIN PROTEIN"/>
    <property type="match status" value="1"/>
</dbReference>
<accession>A0A2G9I8X6</accession>
<dbReference type="SMART" id="SM00580">
    <property type="entry name" value="PUG"/>
    <property type="match status" value="1"/>
</dbReference>
<protein>
    <submittedName>
        <fullName evidence="4">Putative ubiquitin regulatory protein</fullName>
    </submittedName>
</protein>
<dbReference type="PROSITE" id="PS50030">
    <property type="entry name" value="UBA"/>
    <property type="match status" value="1"/>
</dbReference>
<feature type="region of interest" description="Disordered" evidence="1">
    <location>
        <begin position="50"/>
        <end position="128"/>
    </location>
</feature>
<evidence type="ECO:0000313" key="3">
    <source>
        <dbReference type="EMBL" id="PIN26179.1"/>
    </source>
</evidence>
<evidence type="ECO:0000313" key="4">
    <source>
        <dbReference type="EMBL" id="PIN26204.1"/>
    </source>
</evidence>
<dbReference type="OrthoDB" id="336240at2759"/>
<comment type="caution">
    <text evidence="4">The sequence shown here is derived from an EMBL/GenBank/DDBJ whole genome shotgun (WGS) entry which is preliminary data.</text>
</comment>
<dbReference type="Pfam" id="PF22562">
    <property type="entry name" value="UBA_7"/>
    <property type="match status" value="1"/>
</dbReference>
<dbReference type="InterPro" id="IPR036339">
    <property type="entry name" value="PUB-like_dom_sf"/>
</dbReference>
<feature type="compositionally biased region" description="Basic and acidic residues" evidence="1">
    <location>
        <begin position="76"/>
        <end position="128"/>
    </location>
</feature>